<feature type="domain" description="DNA2 rift barrel" evidence="28">
    <location>
        <begin position="946"/>
        <end position="1037"/>
    </location>
</feature>
<feature type="region of interest" description="Disordered" evidence="23">
    <location>
        <begin position="242"/>
        <end position="262"/>
    </location>
</feature>
<keyword evidence="5 22" id="KW-0235">DNA replication</keyword>
<feature type="region of interest" description="Disordered" evidence="23">
    <location>
        <begin position="1"/>
        <end position="125"/>
    </location>
</feature>
<dbReference type="PANTHER" id="PTHR10887:SF433">
    <property type="entry name" value="DNA REPLICATION ATP-DEPENDENT HELICASE_NUCLEASE DNA2"/>
    <property type="match status" value="1"/>
</dbReference>
<evidence type="ECO:0000256" key="1">
    <source>
        <dbReference type="ARBA" id="ARBA00001966"/>
    </source>
</evidence>
<keyword evidence="15 22" id="KW-0411">Iron-sulfur</keyword>
<feature type="domain" description="DNA2/NAM7 helicase helicase" evidence="26">
    <location>
        <begin position="1139"/>
        <end position="1226"/>
    </location>
</feature>
<dbReference type="InterPro" id="IPR022765">
    <property type="entry name" value="Dna2/Cas4_DUF83"/>
</dbReference>
<dbReference type="GO" id="GO:0003677">
    <property type="term" value="F:DNA binding"/>
    <property type="evidence" value="ECO:0007669"/>
    <property type="project" value="UniProtKB-UniRule"/>
</dbReference>
<evidence type="ECO:0000256" key="20">
    <source>
        <dbReference type="ARBA" id="ARBA00023268"/>
    </source>
</evidence>
<dbReference type="PANTHER" id="PTHR10887">
    <property type="entry name" value="DNA2/NAM7 HELICASE FAMILY"/>
    <property type="match status" value="1"/>
</dbReference>
<dbReference type="Pfam" id="PF21123">
    <property type="entry name" value="Dna2_Rift"/>
    <property type="match status" value="1"/>
</dbReference>
<dbReference type="GO" id="GO:0005634">
    <property type="term" value="C:nucleus"/>
    <property type="evidence" value="ECO:0007669"/>
    <property type="project" value="UniProtKB-SubCell"/>
</dbReference>
<evidence type="ECO:0000256" key="19">
    <source>
        <dbReference type="ARBA" id="ARBA00023242"/>
    </source>
</evidence>
<evidence type="ECO:0000256" key="6">
    <source>
        <dbReference type="ARBA" id="ARBA00022722"/>
    </source>
</evidence>
<evidence type="ECO:0000259" key="25">
    <source>
        <dbReference type="Pfam" id="PF08696"/>
    </source>
</evidence>
<evidence type="ECO:0000256" key="22">
    <source>
        <dbReference type="RuleBase" id="RU367041"/>
    </source>
</evidence>
<dbReference type="GO" id="GO:0017116">
    <property type="term" value="F:single-stranded DNA helicase activity"/>
    <property type="evidence" value="ECO:0007669"/>
    <property type="project" value="UniProtKB-UniRule"/>
</dbReference>
<dbReference type="CDD" id="cd22318">
    <property type="entry name" value="DNA2_N-like"/>
    <property type="match status" value="1"/>
</dbReference>
<keyword evidence="20 22" id="KW-0511">Multifunctional enzyme</keyword>
<sequence>MPLQKSFSDQNHSKVQQRQWQRNKSYQGPQAPATHPNSKPLQERAPIPISTNTKNKLNAFQFSEQQDQNGSEAKQEVISLLSSPEKENDSLLESPRQRNTRAGQDPDANSWFRTTPSAKKEVPTTPAGRLALPDLIGMGDVRRAVQDISPDDRIMWDCNKDIPSSASSIGGIRRTKKRARSSSPTSSPAHASGRFHAKGDSLINQQMDPGCELWGRYSLTTSNNPTQGNAISSLAHIMHTSSPQPLKDGTTPRLGTSFRRANSCGTAFPKRRRVGGHNGEADSLFSELATLGPSKLSVLIEKVQEGLTRPDQPKCDSEQSSSSPMQTSMQSVRSEGSSPIRRKTGTERLTPGNFDLDAISKTTDADCSLLPEISDGHDSSDYGEFDDEFGDEFLDTVGLEVTESKNVNLAPPKAHEDPPHKSWLQSALTTVSSPTKLAALPKSSNNLDGDDDEFGEMGDDLLAAADFEHVMSQYDTQAAPEIKRCENQYQRSKLADSEAHSDDEFGNDFDDVDLAAVEAEATQSAQKTSRGLLSSVPKQAIQRYLVKTVLDNEYISHNGRQSAEKILLLEAENSKSLRTVHLRGTWFDTPVTKEAFVHIIGSFEADGRCVIDDDRNILILHPDHLVSATVVADSFGCTRRAVLQDRVKATSDSSAPLVYGTILHEIFQAAMLANRWDAHWLSELISTIAQKHLEELYTISIQVPHAIQYLQSKMPELQSWAEVFVSSQPKPQAIVKAGNGATAVMCISKLLDVEEHVWSPMYGLKGNIDATVQVTMQDEKEQRTLTVPFEVKTGKNPSAAHRAQTALYNLLMSDRYDIEIAYGILYYMETSETIRIPAIRHELRHMIMQRNELACFVRDRHTMLPPMLRKESLCGRCYAKVPCFIYHKLADDGNGETSGMKGKFDEIVKHLTSRHKEFFLKWDNLLTNEEKESLKFRRELWTMLSTEREKLGRCFANVAIEEGCAFEDKNSPKINRYQYTLIKKSHPIGFSFLESQIIVGEPIVISDEKGHFALANGYVTKVRRERITVAVDRRLHNARIRRSGFDEKDNQVFASIMEVAPEGSTAEQSSGKIVEEPVLYRLDKDEFSNGMATVRNNLIQVMADGPFGSREIRSLVVDMIEPRFKPQPTAYVLKDRASINIDQRRAIQKVMSAQDYALVLGMPGTGKTTTIAHIIRALVSQGKSVLLTSYTHSAVDNILLKLKEDEIRILRLGASAKIHPDVQKFAGLAVTPKDTFEEIRSAWHDSPVVATTCLSINHPLFNERTFDYCIVDEASQITLPVCLGPIRMARTFILVGDHNQLPPLVQNEEARAGGLDVSLFKLLSDSHPSSVVYLEHQYRMCADVMALSNDLIYGGRLKCGSQEVANSRLIVPDMGGLTNHHHTVATLSRTQKTICAGPLPSRCWIRDLLDPNTKVSFINTDTLLPEAREQAKGNRIVNPTEAAICVQLVKSLLSVGVPATTIGVMTHYRSQLALLKDGLRRHSDVEMHTADRFQGRDKEVIILSLVRSNEAKSIGELLKDWRRINVAFTRAKTKLLVIGSRETLKGNEGNEEMVSKFVRLMEKKQWIYDLPKSALDDHFFDDTASQVTASMVSRPSGTQWKPIHMEIGKPNPIIALKEKRGKKQHQPKRLQAGEKAILQGRPVLGNIFAEVTGN</sequence>
<evidence type="ECO:0000256" key="14">
    <source>
        <dbReference type="ARBA" id="ARBA00023004"/>
    </source>
</evidence>
<dbReference type="InterPro" id="IPR041677">
    <property type="entry name" value="DNA2/NAM7_AAA_11"/>
</dbReference>
<name>A0A3D8RD86_9HELO</name>
<dbReference type="GO" id="GO:0051539">
    <property type="term" value="F:4 iron, 4 sulfur cluster binding"/>
    <property type="evidence" value="ECO:0007669"/>
    <property type="project" value="UniProtKB-UniRule"/>
</dbReference>
<evidence type="ECO:0000259" key="28">
    <source>
        <dbReference type="Pfam" id="PF21123"/>
    </source>
</evidence>
<dbReference type="GO" id="GO:0005739">
    <property type="term" value="C:mitochondrion"/>
    <property type="evidence" value="ECO:0007669"/>
    <property type="project" value="UniProtKB-SubCell"/>
</dbReference>
<evidence type="ECO:0000256" key="3">
    <source>
        <dbReference type="ARBA" id="ARBA00007913"/>
    </source>
</evidence>
<keyword evidence="14 22" id="KW-0408">Iron</keyword>
<organism evidence="29 30">
    <name type="scientific">Coleophoma crateriformis</name>
    <dbReference type="NCBI Taxonomy" id="565419"/>
    <lineage>
        <taxon>Eukaryota</taxon>
        <taxon>Fungi</taxon>
        <taxon>Dikarya</taxon>
        <taxon>Ascomycota</taxon>
        <taxon>Pezizomycotina</taxon>
        <taxon>Leotiomycetes</taxon>
        <taxon>Helotiales</taxon>
        <taxon>Dermateaceae</taxon>
        <taxon>Coleophoma</taxon>
    </lineage>
</organism>
<comment type="subcellular location">
    <subcellularLocation>
        <location evidence="2">Mitochondrion</location>
    </subcellularLocation>
    <subcellularLocation>
        <location evidence="22">Nucleus</location>
    </subcellularLocation>
    <subcellularLocation>
        <location evidence="22">Chromosome</location>
    </subcellularLocation>
</comment>
<evidence type="ECO:0000313" key="29">
    <source>
        <dbReference type="EMBL" id="RDW71992.1"/>
    </source>
</evidence>
<evidence type="ECO:0000256" key="23">
    <source>
        <dbReference type="SAM" id="MobiDB-lite"/>
    </source>
</evidence>
<evidence type="ECO:0000256" key="15">
    <source>
        <dbReference type="ARBA" id="ARBA00023014"/>
    </source>
</evidence>
<evidence type="ECO:0000313" key="30">
    <source>
        <dbReference type="Proteomes" id="UP000256328"/>
    </source>
</evidence>
<keyword evidence="10 22" id="KW-0227">DNA damage</keyword>
<evidence type="ECO:0000256" key="12">
    <source>
        <dbReference type="ARBA" id="ARBA00022806"/>
    </source>
</evidence>
<feature type="domain" description="DNA2/NAM7 helicase helicase" evidence="26">
    <location>
        <begin position="1240"/>
        <end position="1307"/>
    </location>
</feature>
<dbReference type="CDD" id="cd18041">
    <property type="entry name" value="DEXXQc_DNA2"/>
    <property type="match status" value="1"/>
</dbReference>
<dbReference type="FunFam" id="3.40.50.300:FF:001170">
    <property type="entry name" value="DNA replication helicase Dna2"/>
    <property type="match status" value="1"/>
</dbReference>
<comment type="function">
    <text evidence="22">Key enzyme involved in DNA replication and DNA repair. Involved in Okazaki fragments processing by cleaving long flaps that escape FEN1: flaps that are longer than 27 nucleotides are coated by replication protein A complex (RPA), leading to recruit DNA2 which cleaves the flap until it is too short to bind RPA and becomes a substrate for FEN1. Also involved in 5'-end resection of DNA during double-strand break (DSB) repair by mediating the cleavage of 5'-ssDNA.</text>
</comment>
<dbReference type="InterPro" id="IPR041679">
    <property type="entry name" value="DNA2/NAM7-like_C"/>
</dbReference>
<dbReference type="FunFam" id="3.90.320.10:FF:000001">
    <property type="entry name" value="DNA replication helicase Dna2"/>
    <property type="match status" value="1"/>
</dbReference>
<keyword evidence="19 22" id="KW-0539">Nucleus</keyword>
<evidence type="ECO:0000256" key="8">
    <source>
        <dbReference type="ARBA" id="ARBA00022741"/>
    </source>
</evidence>
<evidence type="ECO:0000259" key="27">
    <source>
        <dbReference type="Pfam" id="PF13087"/>
    </source>
</evidence>
<evidence type="ECO:0000256" key="16">
    <source>
        <dbReference type="ARBA" id="ARBA00023125"/>
    </source>
</evidence>
<dbReference type="GO" id="GO:0016887">
    <property type="term" value="F:ATP hydrolysis activity"/>
    <property type="evidence" value="ECO:0007669"/>
    <property type="project" value="RHEA"/>
</dbReference>
<dbReference type="Pfam" id="PF01930">
    <property type="entry name" value="Cas_Cas4"/>
    <property type="match status" value="1"/>
</dbReference>
<comment type="similarity">
    <text evidence="3 22">Belongs to the DNA2/NAM7 helicase family.</text>
</comment>
<feature type="domain" description="DNA2/NAM7 helicase-like C-terminal" evidence="27">
    <location>
        <begin position="1315"/>
        <end position="1541"/>
    </location>
</feature>
<reference evidence="29 30" key="1">
    <citation type="journal article" date="2018" name="IMA Fungus">
        <title>IMA Genome-F 9: Draft genome sequence of Annulohypoxylon stygium, Aspergillus mulundensis, Berkeleyomyces basicola (syn. Thielaviopsis basicola), Ceratocystis smalleyi, two Cercospora beticola strains, Coleophoma cylindrospora, Fusarium fracticaudum, Phialophora cf. hyalina, and Morchella septimelata.</title>
        <authorList>
            <person name="Wingfield B.D."/>
            <person name="Bills G.F."/>
            <person name="Dong Y."/>
            <person name="Huang W."/>
            <person name="Nel W.J."/>
            <person name="Swalarsk-Parry B.S."/>
            <person name="Vaghefi N."/>
            <person name="Wilken P.M."/>
            <person name="An Z."/>
            <person name="de Beer Z.W."/>
            <person name="De Vos L."/>
            <person name="Chen L."/>
            <person name="Duong T.A."/>
            <person name="Gao Y."/>
            <person name="Hammerbacher A."/>
            <person name="Kikkert J.R."/>
            <person name="Li Y."/>
            <person name="Li H."/>
            <person name="Li K."/>
            <person name="Li Q."/>
            <person name="Liu X."/>
            <person name="Ma X."/>
            <person name="Naidoo K."/>
            <person name="Pethybridge S.J."/>
            <person name="Sun J."/>
            <person name="Steenkamp E.T."/>
            <person name="van der Nest M.A."/>
            <person name="van Wyk S."/>
            <person name="Wingfield M.J."/>
            <person name="Xiong C."/>
            <person name="Yue Q."/>
            <person name="Zhang X."/>
        </authorList>
    </citation>
    <scope>NUCLEOTIDE SEQUENCE [LARGE SCALE GENOMIC DNA]</scope>
    <source>
        <strain evidence="29 30">BP5796</strain>
    </source>
</reference>
<dbReference type="EC" id="3.6.4.12" evidence="22"/>
<accession>A0A3D8RD86</accession>
<keyword evidence="12 22" id="KW-0347">Helicase</keyword>
<dbReference type="GO" id="GO:0006281">
    <property type="term" value="P:DNA repair"/>
    <property type="evidence" value="ECO:0007669"/>
    <property type="project" value="UniProtKB-KW"/>
</dbReference>
<dbReference type="CDD" id="cd18808">
    <property type="entry name" value="SF1_C_Upf1"/>
    <property type="match status" value="1"/>
</dbReference>
<feature type="region of interest" description="Disordered" evidence="23">
    <location>
        <begin position="305"/>
        <end position="357"/>
    </location>
</feature>
<keyword evidence="11 22" id="KW-0378">Hydrolase</keyword>
<dbReference type="Gene3D" id="3.40.50.300">
    <property type="entry name" value="P-loop containing nucleotide triphosphate hydrolases"/>
    <property type="match status" value="2"/>
</dbReference>
<feature type="compositionally biased region" description="Polar residues" evidence="23">
    <location>
        <begin position="49"/>
        <end position="72"/>
    </location>
</feature>
<keyword evidence="30" id="KW-1185">Reference proteome</keyword>
<keyword evidence="9" id="KW-0255">Endonuclease</keyword>
<keyword evidence="13 22" id="KW-0067">ATP-binding</keyword>
<feature type="compositionally biased region" description="Low complexity" evidence="23">
    <location>
        <begin position="318"/>
        <end position="331"/>
    </location>
</feature>
<dbReference type="GO" id="GO:0005524">
    <property type="term" value="F:ATP binding"/>
    <property type="evidence" value="ECO:0007669"/>
    <property type="project" value="UniProtKB-UniRule"/>
</dbReference>
<keyword evidence="18 22" id="KW-0234">DNA repair</keyword>
<dbReference type="InterPro" id="IPR026851">
    <property type="entry name" value="Dna2/JHS1_DEXXQ-box"/>
</dbReference>
<feature type="region of interest" description="Disordered" evidence="23">
    <location>
        <begin position="165"/>
        <end position="197"/>
    </location>
</feature>
<evidence type="ECO:0000259" key="26">
    <source>
        <dbReference type="Pfam" id="PF13086"/>
    </source>
</evidence>
<dbReference type="SUPFAM" id="SSF52540">
    <property type="entry name" value="P-loop containing nucleoside triphosphate hydrolases"/>
    <property type="match status" value="1"/>
</dbReference>
<dbReference type="Proteomes" id="UP000256328">
    <property type="component" value="Unassembled WGS sequence"/>
</dbReference>
<dbReference type="GO" id="GO:0017108">
    <property type="term" value="F:5'-flap endonuclease activity"/>
    <property type="evidence" value="ECO:0007669"/>
    <property type="project" value="UniProtKB-UniRule"/>
</dbReference>
<keyword evidence="4 22" id="KW-0004">4Fe-4S</keyword>
<dbReference type="GO" id="GO:0046872">
    <property type="term" value="F:metal ion binding"/>
    <property type="evidence" value="ECO:0007669"/>
    <property type="project" value="UniProtKB-UniRule"/>
</dbReference>
<dbReference type="InterPro" id="IPR047187">
    <property type="entry name" value="SF1_C_Upf1"/>
</dbReference>
<keyword evidence="7 22" id="KW-0479">Metal-binding</keyword>
<feature type="domain" description="DUF83" evidence="24">
    <location>
        <begin position="782"/>
        <end position="884"/>
    </location>
</feature>
<protein>
    <recommendedName>
        <fullName evidence="22">DNA replication ATP-dependent helicase/nuclease</fullName>
        <ecNumber evidence="22">3.1.-.-</ecNumber>
        <ecNumber evidence="22">3.6.4.12</ecNumber>
    </recommendedName>
</protein>
<dbReference type="EC" id="3.1.-.-" evidence="22"/>
<dbReference type="OrthoDB" id="6513042at2759"/>
<feature type="compositionally biased region" description="Polar residues" evidence="23">
    <location>
        <begin position="1"/>
        <end position="28"/>
    </location>
</feature>
<dbReference type="InterPro" id="IPR027417">
    <property type="entry name" value="P-loop_NTPase"/>
</dbReference>
<evidence type="ECO:0000259" key="24">
    <source>
        <dbReference type="Pfam" id="PF01930"/>
    </source>
</evidence>
<evidence type="ECO:0000256" key="13">
    <source>
        <dbReference type="ARBA" id="ARBA00022840"/>
    </source>
</evidence>
<keyword evidence="22" id="KW-0158">Chromosome</keyword>
<evidence type="ECO:0000256" key="21">
    <source>
        <dbReference type="ARBA" id="ARBA00047995"/>
    </source>
</evidence>
<keyword evidence="17" id="KW-0496">Mitochondrion</keyword>
<evidence type="ECO:0000256" key="11">
    <source>
        <dbReference type="ARBA" id="ARBA00022801"/>
    </source>
</evidence>
<dbReference type="Gene3D" id="3.90.320.10">
    <property type="match status" value="1"/>
</dbReference>
<evidence type="ECO:0000256" key="9">
    <source>
        <dbReference type="ARBA" id="ARBA00022759"/>
    </source>
</evidence>
<dbReference type="Pfam" id="PF13086">
    <property type="entry name" value="AAA_11"/>
    <property type="match status" value="2"/>
</dbReference>
<keyword evidence="16 22" id="KW-0238">DNA-binding</keyword>
<dbReference type="InterPro" id="IPR048459">
    <property type="entry name" value="DNA2_Rift"/>
</dbReference>
<comment type="caution">
    <text evidence="29">The sequence shown here is derived from an EMBL/GenBank/DDBJ whole genome shotgun (WGS) entry which is preliminary data.</text>
</comment>
<keyword evidence="8 22" id="KW-0547">Nucleotide-binding</keyword>
<gene>
    <name evidence="29" type="ORF">BP5796_08026</name>
</gene>
<evidence type="ECO:0000256" key="17">
    <source>
        <dbReference type="ARBA" id="ARBA00023128"/>
    </source>
</evidence>
<dbReference type="InterPro" id="IPR011604">
    <property type="entry name" value="PDDEXK-like_dom_sf"/>
</dbReference>
<keyword evidence="6 22" id="KW-0540">Nuclease</keyword>
<dbReference type="EMBL" id="PDLN01000011">
    <property type="protein sequence ID" value="RDW71992.1"/>
    <property type="molecule type" value="Genomic_DNA"/>
</dbReference>
<comment type="cofactor">
    <cofactor evidence="1">
        <name>[4Fe-4S] cluster</name>
        <dbReference type="ChEBI" id="CHEBI:49883"/>
    </cofactor>
</comment>
<dbReference type="Pfam" id="PF13087">
    <property type="entry name" value="AAA_12"/>
    <property type="match status" value="1"/>
</dbReference>
<dbReference type="Pfam" id="PF08696">
    <property type="entry name" value="Dna2"/>
    <property type="match status" value="1"/>
</dbReference>
<evidence type="ECO:0000256" key="5">
    <source>
        <dbReference type="ARBA" id="ARBA00022705"/>
    </source>
</evidence>
<dbReference type="InterPro" id="IPR045055">
    <property type="entry name" value="DNA2/NAM7-like"/>
</dbReference>
<proteinExistence type="inferred from homology"/>
<dbReference type="FunFam" id="3.40.50.300:FF:000789">
    <property type="entry name" value="DNA replication ATP-dependent helicase/nuclease DNA2"/>
    <property type="match status" value="1"/>
</dbReference>
<dbReference type="InterPro" id="IPR014808">
    <property type="entry name" value="DNA_replication_fac_Dna2_N"/>
</dbReference>
<evidence type="ECO:0000256" key="18">
    <source>
        <dbReference type="ARBA" id="ARBA00023204"/>
    </source>
</evidence>
<feature type="domain" description="DNA replication factor Dna2 N-terminal" evidence="25">
    <location>
        <begin position="572"/>
        <end position="774"/>
    </location>
</feature>
<dbReference type="GO" id="GO:0071932">
    <property type="term" value="P:replication fork reversal"/>
    <property type="evidence" value="ECO:0007669"/>
    <property type="project" value="TreeGrafter"/>
</dbReference>
<comment type="catalytic activity">
    <reaction evidence="21 22">
        <text>ATP + H2O = ADP + phosphate + H(+)</text>
        <dbReference type="Rhea" id="RHEA:13065"/>
        <dbReference type="ChEBI" id="CHEBI:15377"/>
        <dbReference type="ChEBI" id="CHEBI:15378"/>
        <dbReference type="ChEBI" id="CHEBI:30616"/>
        <dbReference type="ChEBI" id="CHEBI:43474"/>
        <dbReference type="ChEBI" id="CHEBI:456216"/>
        <dbReference type="EC" id="3.6.4.12"/>
    </reaction>
</comment>
<evidence type="ECO:0000256" key="4">
    <source>
        <dbReference type="ARBA" id="ARBA00022485"/>
    </source>
</evidence>
<evidence type="ECO:0000256" key="10">
    <source>
        <dbReference type="ARBA" id="ARBA00022763"/>
    </source>
</evidence>
<dbReference type="GO" id="GO:0033567">
    <property type="term" value="P:DNA replication, Okazaki fragment processing"/>
    <property type="evidence" value="ECO:0007669"/>
    <property type="project" value="UniProtKB-UniRule"/>
</dbReference>
<evidence type="ECO:0000256" key="2">
    <source>
        <dbReference type="ARBA" id="ARBA00004173"/>
    </source>
</evidence>
<dbReference type="GO" id="GO:0005694">
    <property type="term" value="C:chromosome"/>
    <property type="evidence" value="ECO:0007669"/>
    <property type="project" value="UniProtKB-SubCell"/>
</dbReference>
<evidence type="ECO:0000256" key="7">
    <source>
        <dbReference type="ARBA" id="ARBA00022723"/>
    </source>
</evidence>